<evidence type="ECO:0000256" key="4">
    <source>
        <dbReference type="ARBA" id="ARBA00023136"/>
    </source>
</evidence>
<evidence type="ECO:0000313" key="7">
    <source>
        <dbReference type="EMBL" id="STZ26671.1"/>
    </source>
</evidence>
<feature type="transmembrane region" description="Helical" evidence="5">
    <location>
        <begin position="153"/>
        <end position="175"/>
    </location>
</feature>
<feature type="transmembrane region" description="Helical" evidence="5">
    <location>
        <begin position="115"/>
        <end position="132"/>
    </location>
</feature>
<evidence type="ECO:0000256" key="3">
    <source>
        <dbReference type="ARBA" id="ARBA00022989"/>
    </source>
</evidence>
<feature type="domain" description="HTTM-like" evidence="6">
    <location>
        <begin position="5"/>
        <end position="276"/>
    </location>
</feature>
<dbReference type="PANTHER" id="PTHR39535">
    <property type="entry name" value="SPORULATION-DELAYING PROTEIN SDPB"/>
    <property type="match status" value="1"/>
</dbReference>
<keyword evidence="2 5" id="KW-0812">Transmembrane</keyword>
<dbReference type="AlphaFoldDB" id="A0A378RK88"/>
<name>A0A378RK88_MYROD</name>
<protein>
    <submittedName>
        <fullName evidence="7">Antimicrobial peptide system protein, SdpB family</fullName>
    </submittedName>
</protein>
<gene>
    <name evidence="7" type="ORF">NCTC11179_00193</name>
</gene>
<sequence length="290" mass="33853">MEHRTTGIILLRILIGLSLMKDFITYYTHRNFIFDNNGIVSYETYQDIVQYYNLQLLNIDFNQPSHVFIFCLVGFLCSLTFTLGLFPRISAILLFFLLFIFKFRNIYLLDGGDNIITALLPFFFFISSKSLCKPYTKIVEKIGIESNYYLKKLTAVAIFGIMILICIVYFFAGLHKLQGEVWLDGTALYYILNTSDFSAYAVNDYITQFPMLVYALTWSTIVFQLLFPIFVWFNSTRKIVLLIGILLHLGILLFMRIDNFSFIMLACYAVFFTDQEYDALQLKTNLYLKI</sequence>
<evidence type="ECO:0000259" key="6">
    <source>
        <dbReference type="SMART" id="SM00752"/>
    </source>
</evidence>
<proteinExistence type="predicted"/>
<dbReference type="InterPro" id="IPR011020">
    <property type="entry name" value="HTTM-like"/>
</dbReference>
<evidence type="ECO:0000256" key="5">
    <source>
        <dbReference type="SAM" id="Phobius"/>
    </source>
</evidence>
<dbReference type="EMBL" id="UGQL01000001">
    <property type="protein sequence ID" value="STZ26671.1"/>
    <property type="molecule type" value="Genomic_DNA"/>
</dbReference>
<accession>A0A378RK88</accession>
<reference evidence="7 8" key="1">
    <citation type="submission" date="2018-06" db="EMBL/GenBank/DDBJ databases">
        <authorList>
            <consortium name="Pathogen Informatics"/>
            <person name="Doyle S."/>
        </authorList>
    </citation>
    <scope>NUCLEOTIDE SEQUENCE [LARGE SCALE GENOMIC DNA]</scope>
    <source>
        <strain evidence="7 8">NCTC11179</strain>
    </source>
</reference>
<comment type="subcellular location">
    <subcellularLocation>
        <location evidence="1">Endomembrane system</location>
        <topology evidence="1">Multi-pass membrane protein</topology>
    </subcellularLocation>
</comment>
<dbReference type="Pfam" id="PF05090">
    <property type="entry name" value="HTTM"/>
    <property type="match status" value="1"/>
</dbReference>
<dbReference type="SMART" id="SM00752">
    <property type="entry name" value="HTTM"/>
    <property type="match status" value="1"/>
</dbReference>
<dbReference type="RefSeq" id="WP_115089777.1">
    <property type="nucleotide sequence ID" value="NZ_CP068107.1"/>
</dbReference>
<keyword evidence="3 5" id="KW-1133">Transmembrane helix</keyword>
<dbReference type="Proteomes" id="UP000255024">
    <property type="component" value="Unassembled WGS sequence"/>
</dbReference>
<evidence type="ECO:0000256" key="2">
    <source>
        <dbReference type="ARBA" id="ARBA00022692"/>
    </source>
</evidence>
<dbReference type="InterPro" id="IPR053934">
    <property type="entry name" value="HTTM_dom"/>
</dbReference>
<feature type="transmembrane region" description="Helical" evidence="5">
    <location>
        <begin position="67"/>
        <end position="86"/>
    </location>
</feature>
<keyword evidence="4 5" id="KW-0472">Membrane</keyword>
<feature type="transmembrane region" description="Helical" evidence="5">
    <location>
        <begin position="213"/>
        <end position="233"/>
    </location>
</feature>
<keyword evidence="8" id="KW-1185">Reference proteome</keyword>
<evidence type="ECO:0000256" key="1">
    <source>
        <dbReference type="ARBA" id="ARBA00004127"/>
    </source>
</evidence>
<organism evidence="7 8">
    <name type="scientific">Myroides odoratus</name>
    <name type="common">Flavobacterium odoratum</name>
    <dbReference type="NCBI Taxonomy" id="256"/>
    <lineage>
        <taxon>Bacteria</taxon>
        <taxon>Pseudomonadati</taxon>
        <taxon>Bacteroidota</taxon>
        <taxon>Flavobacteriia</taxon>
        <taxon>Flavobacteriales</taxon>
        <taxon>Flavobacteriaceae</taxon>
        <taxon>Myroides</taxon>
    </lineage>
</organism>
<evidence type="ECO:0000313" key="8">
    <source>
        <dbReference type="Proteomes" id="UP000255024"/>
    </source>
</evidence>
<feature type="transmembrane region" description="Helical" evidence="5">
    <location>
        <begin position="239"/>
        <end position="255"/>
    </location>
</feature>
<dbReference type="PANTHER" id="PTHR39535:SF2">
    <property type="entry name" value="HTTM DOMAIN-CONTAINING PROTEIN"/>
    <property type="match status" value="1"/>
</dbReference>
<dbReference type="GO" id="GO:0012505">
    <property type="term" value="C:endomembrane system"/>
    <property type="evidence" value="ECO:0007669"/>
    <property type="project" value="UniProtKB-SubCell"/>
</dbReference>
<dbReference type="InterPro" id="IPR052964">
    <property type="entry name" value="Sporulation_signal_mat"/>
</dbReference>